<dbReference type="InterPro" id="IPR019811">
    <property type="entry name" value="HDH_CS"/>
</dbReference>
<evidence type="ECO:0000256" key="8">
    <source>
        <dbReference type="ARBA" id="ARBA00022857"/>
    </source>
</evidence>
<dbReference type="InterPro" id="IPR005106">
    <property type="entry name" value="Asp/hSer_DH_NAD-bd"/>
</dbReference>
<name>A0A506UKI1_9PROT</name>
<dbReference type="PIRSF" id="PIRSF000098">
    <property type="entry name" value="Homoser_dehydrog"/>
    <property type="match status" value="1"/>
</dbReference>
<dbReference type="SUPFAM" id="SSF51735">
    <property type="entry name" value="NAD(P)-binding Rossmann-fold domains"/>
    <property type="match status" value="1"/>
</dbReference>
<evidence type="ECO:0000256" key="2">
    <source>
        <dbReference type="ARBA" id="ARBA00005062"/>
    </source>
</evidence>
<comment type="caution">
    <text evidence="15">The sequence shown here is derived from an EMBL/GenBank/DDBJ whole genome shotgun (WGS) entry which is preliminary data.</text>
</comment>
<dbReference type="PROSITE" id="PS51671">
    <property type="entry name" value="ACT"/>
    <property type="match status" value="1"/>
</dbReference>
<keyword evidence="6" id="KW-0028">Amino-acid biosynthesis</keyword>
<dbReference type="InterPro" id="IPR001342">
    <property type="entry name" value="HDH_cat"/>
</dbReference>
<dbReference type="InterPro" id="IPR036291">
    <property type="entry name" value="NAD(P)-bd_dom_sf"/>
</dbReference>
<evidence type="ECO:0000256" key="1">
    <source>
        <dbReference type="ARBA" id="ARBA00005056"/>
    </source>
</evidence>
<dbReference type="Pfam" id="PF00742">
    <property type="entry name" value="Homoserine_dh"/>
    <property type="match status" value="1"/>
</dbReference>
<accession>A0A506UKI1</accession>
<evidence type="ECO:0000256" key="3">
    <source>
        <dbReference type="ARBA" id="ARBA00006753"/>
    </source>
</evidence>
<dbReference type="InterPro" id="IPR016204">
    <property type="entry name" value="HDH"/>
</dbReference>
<feature type="active site" description="Proton donor" evidence="11">
    <location>
        <position position="223"/>
    </location>
</feature>
<dbReference type="GO" id="GO:0009086">
    <property type="term" value="P:methionine biosynthetic process"/>
    <property type="evidence" value="ECO:0007669"/>
    <property type="project" value="UniProtKB-KW"/>
</dbReference>
<dbReference type="AlphaFoldDB" id="A0A506UKI1"/>
<feature type="binding site" evidence="12">
    <location>
        <position position="123"/>
    </location>
    <ligand>
        <name>NADPH</name>
        <dbReference type="ChEBI" id="CHEBI:57783"/>
    </ligand>
</feature>
<evidence type="ECO:0000256" key="13">
    <source>
        <dbReference type="RuleBase" id="RU004171"/>
    </source>
</evidence>
<dbReference type="SUPFAM" id="SSF55021">
    <property type="entry name" value="ACT-like"/>
    <property type="match status" value="1"/>
</dbReference>
<dbReference type="EMBL" id="SORZ01000002">
    <property type="protein sequence ID" value="TPW33864.1"/>
    <property type="molecule type" value="Genomic_DNA"/>
</dbReference>
<evidence type="ECO:0000313" key="16">
    <source>
        <dbReference type="Proteomes" id="UP000315037"/>
    </source>
</evidence>
<gene>
    <name evidence="15" type="ORF">E3202_04530</name>
</gene>
<evidence type="ECO:0000256" key="6">
    <source>
        <dbReference type="ARBA" id="ARBA00022605"/>
    </source>
</evidence>
<dbReference type="NCBIfam" id="NF004976">
    <property type="entry name" value="PRK06349.1"/>
    <property type="match status" value="1"/>
</dbReference>
<dbReference type="UniPathway" id="UPA00050">
    <property type="reaction ID" value="UER00063"/>
</dbReference>
<dbReference type="SUPFAM" id="SSF55347">
    <property type="entry name" value="Glyceraldehyde-3-phosphate dehydrogenase-like, C-terminal domain"/>
    <property type="match status" value="1"/>
</dbReference>
<organism evidence="15 16">
    <name type="scientific">Oecophyllibacter saccharovorans</name>
    <dbReference type="NCBI Taxonomy" id="2558360"/>
    <lineage>
        <taxon>Bacteria</taxon>
        <taxon>Pseudomonadati</taxon>
        <taxon>Pseudomonadota</taxon>
        <taxon>Alphaproteobacteria</taxon>
        <taxon>Acetobacterales</taxon>
        <taxon>Acetobacteraceae</taxon>
        <taxon>Oecophyllibacter</taxon>
    </lineage>
</organism>
<evidence type="ECO:0000256" key="5">
    <source>
        <dbReference type="ARBA" id="ARBA00013376"/>
    </source>
</evidence>
<feature type="binding site" evidence="12">
    <location>
        <position position="208"/>
    </location>
    <ligand>
        <name>L-homoserine</name>
        <dbReference type="ChEBI" id="CHEBI:57476"/>
    </ligand>
</feature>
<keyword evidence="16" id="KW-1185">Reference proteome</keyword>
<feature type="domain" description="ACT" evidence="14">
    <location>
        <begin position="379"/>
        <end position="472"/>
    </location>
</feature>
<comment type="pathway">
    <text evidence="2">Amino-acid biosynthesis; L-methionine biosynthesis via de novo pathway; L-homoserine from L-aspartate: step 3/3.</text>
</comment>
<keyword evidence="8 12" id="KW-0521">NADP</keyword>
<dbReference type="InterPro" id="IPR045865">
    <property type="entry name" value="ACT-like_dom_sf"/>
</dbReference>
<dbReference type="RefSeq" id="WP_165600583.1">
    <property type="nucleotide sequence ID" value="NZ_SORZ01000002.1"/>
</dbReference>
<keyword evidence="7" id="KW-0791">Threonine biosynthesis</keyword>
<evidence type="ECO:0000256" key="10">
    <source>
        <dbReference type="ARBA" id="ARBA00023167"/>
    </source>
</evidence>
<dbReference type="PROSITE" id="PS01042">
    <property type="entry name" value="HOMOSER_DHGENASE"/>
    <property type="match status" value="1"/>
</dbReference>
<proteinExistence type="inferred from homology"/>
<dbReference type="PANTHER" id="PTHR43331">
    <property type="entry name" value="HOMOSERINE DEHYDROGENASE"/>
    <property type="match status" value="1"/>
</dbReference>
<evidence type="ECO:0000256" key="9">
    <source>
        <dbReference type="ARBA" id="ARBA00023002"/>
    </source>
</evidence>
<evidence type="ECO:0000256" key="11">
    <source>
        <dbReference type="PIRSR" id="PIRSR000098-1"/>
    </source>
</evidence>
<sequence>MTTPTPSPSLSTPPAPSPAPLRLGVAGLGTVGAGLLRLLQREGDLLAARTGRGFEVVAVSARDRSRDRGVPLTGLAWEEDPVALAHRPDVDVVVELMGGAEGPARALVEAALRAGKAVVTANKALLALHGTELAALSARHNAPLLYEAAVAGGIPAINLLRSGLAGDRVTRVGGILNGTCNYILTEMDRSGRPFDEVLKEAQAKGYAEADPTTDIGGWDAAHKLDILASLAFRPLTFESLQVRGIEAITPQDLRFARALGYRIRLLGMAQEVPARSPQAGHPEATEETRIVAWVGPCLVPSSSRLAHVNGVFNAVVAEGAACGPLVISGAGAGEGPTASAVAGDLVALARGAALPVWGVNPPPAPVAGGSVEELESAFYLRLLVRDQPGVIAAVGKALACEGISVHLVSQHALEASEASETTDQAGTDIPQTWMTVVTHPAPGHAMARATTGLEALDCILQAPLVLKIEPLA</sequence>
<dbReference type="Gene3D" id="3.40.50.720">
    <property type="entry name" value="NAD(P)-binding Rossmann-like Domain"/>
    <property type="match status" value="1"/>
</dbReference>
<dbReference type="GO" id="GO:0050661">
    <property type="term" value="F:NADP binding"/>
    <property type="evidence" value="ECO:0007669"/>
    <property type="project" value="InterPro"/>
</dbReference>
<dbReference type="GO" id="GO:0004412">
    <property type="term" value="F:homoserine dehydrogenase activity"/>
    <property type="evidence" value="ECO:0007669"/>
    <property type="project" value="UniProtKB-EC"/>
</dbReference>
<evidence type="ECO:0000256" key="4">
    <source>
        <dbReference type="ARBA" id="ARBA00013213"/>
    </source>
</evidence>
<comment type="pathway">
    <text evidence="1">Amino-acid biosynthesis; L-threonine biosynthesis; L-threonine from L-aspartate: step 3/5.</text>
</comment>
<keyword evidence="10" id="KW-0486">Methionine biosynthesis</keyword>
<dbReference type="Gene3D" id="3.30.70.260">
    <property type="match status" value="1"/>
</dbReference>
<dbReference type="Proteomes" id="UP000315037">
    <property type="component" value="Unassembled WGS sequence"/>
</dbReference>
<dbReference type="Gene3D" id="3.30.360.10">
    <property type="entry name" value="Dihydrodipicolinate Reductase, domain 2"/>
    <property type="match status" value="1"/>
</dbReference>
<dbReference type="FunFam" id="3.30.360.10:FF:000005">
    <property type="entry name" value="Homoserine dehydrogenase"/>
    <property type="match status" value="1"/>
</dbReference>
<evidence type="ECO:0000256" key="7">
    <source>
        <dbReference type="ARBA" id="ARBA00022697"/>
    </source>
</evidence>
<dbReference type="Pfam" id="PF03447">
    <property type="entry name" value="NAD_binding_3"/>
    <property type="match status" value="1"/>
</dbReference>
<dbReference type="CDD" id="cd04881">
    <property type="entry name" value="ACT_HSDH-Hom"/>
    <property type="match status" value="1"/>
</dbReference>
<keyword evidence="9" id="KW-0560">Oxidoreductase</keyword>
<dbReference type="UniPathway" id="UPA00051">
    <property type="reaction ID" value="UER00465"/>
</dbReference>
<evidence type="ECO:0000313" key="15">
    <source>
        <dbReference type="EMBL" id="TPW33864.1"/>
    </source>
</evidence>
<dbReference type="PANTHER" id="PTHR43331:SF1">
    <property type="entry name" value="HOMOSERINE DEHYDROGENASE"/>
    <property type="match status" value="1"/>
</dbReference>
<reference evidence="15 16" key="1">
    <citation type="submission" date="2019-03" db="EMBL/GenBank/DDBJ databases">
        <title>The complete genome sequence of Neokomagataea sp. Jb2 NBRC113641.</title>
        <authorList>
            <person name="Chua K.-O."/>
            <person name="Chan K.-G."/>
            <person name="See-Too W.-S."/>
        </authorList>
    </citation>
    <scope>NUCLEOTIDE SEQUENCE [LARGE SCALE GENOMIC DNA]</scope>
    <source>
        <strain evidence="15 16">Jb2</strain>
    </source>
</reference>
<dbReference type="EC" id="1.1.1.3" evidence="4"/>
<evidence type="ECO:0000259" key="14">
    <source>
        <dbReference type="PROSITE" id="PS51671"/>
    </source>
</evidence>
<dbReference type="GO" id="GO:0009088">
    <property type="term" value="P:threonine biosynthetic process"/>
    <property type="evidence" value="ECO:0007669"/>
    <property type="project" value="UniProtKB-UniPathway"/>
</dbReference>
<protein>
    <recommendedName>
        <fullName evidence="5">Homoserine dehydrogenase</fullName>
        <ecNumber evidence="4">1.1.1.3</ecNumber>
    </recommendedName>
</protein>
<dbReference type="InterPro" id="IPR002912">
    <property type="entry name" value="ACT_dom"/>
</dbReference>
<evidence type="ECO:0000256" key="12">
    <source>
        <dbReference type="PIRSR" id="PIRSR000098-2"/>
    </source>
</evidence>
<comment type="similarity">
    <text evidence="3 13">Belongs to the homoserine dehydrogenase family.</text>
</comment>
<feature type="binding site" evidence="12">
    <location>
        <begin position="26"/>
        <end position="33"/>
    </location>
    <ligand>
        <name>NADP(+)</name>
        <dbReference type="ChEBI" id="CHEBI:58349"/>
    </ligand>
</feature>